<comment type="caution">
    <text evidence="1">The sequence shown here is derived from an EMBL/GenBank/DDBJ whole genome shotgun (WGS) entry which is preliminary data.</text>
</comment>
<gene>
    <name evidence="1" type="ORF">QAD02_024083</name>
</gene>
<organism evidence="1 2">
    <name type="scientific">Eretmocerus hayati</name>
    <dbReference type="NCBI Taxonomy" id="131215"/>
    <lineage>
        <taxon>Eukaryota</taxon>
        <taxon>Metazoa</taxon>
        <taxon>Ecdysozoa</taxon>
        <taxon>Arthropoda</taxon>
        <taxon>Hexapoda</taxon>
        <taxon>Insecta</taxon>
        <taxon>Pterygota</taxon>
        <taxon>Neoptera</taxon>
        <taxon>Endopterygota</taxon>
        <taxon>Hymenoptera</taxon>
        <taxon>Apocrita</taxon>
        <taxon>Proctotrupomorpha</taxon>
        <taxon>Chalcidoidea</taxon>
        <taxon>Aphelinidae</taxon>
        <taxon>Aphelininae</taxon>
        <taxon>Eretmocerus</taxon>
    </lineage>
</organism>
<keyword evidence="2" id="KW-1185">Reference proteome</keyword>
<evidence type="ECO:0000313" key="1">
    <source>
        <dbReference type="EMBL" id="KAJ8688288.1"/>
    </source>
</evidence>
<sequence>MPKGKRYNSKARNSADVLIDNSSTKIALDIAHREDAFDECNALVLPNEKRKTKSKNKVITNQRLLSKKKRKLLEKIVNKKKKKKDRAQLLEELAKSNVAEDELKLYLSLSTVQTKGLKRHLKESLIENTVDSTGNDSNEAAQPTVNSLKGAKKRKIIESPPDDSETEEKEDSCLEEKDSDIEENEVTETNDLCNGNGTLKHGAQTESEINHKKTEVLGQIKPLLDDSKNNDNIGKTGLKSDSLQKLIQSTGSTLIPKVPAVFVSLNRKKEIQEARLKLPVLAEEQTIVEAINDNPVVIITGETGSGKTTQVPQFLYEAGYAQNKMIGITEPRRVAAISMSKRVAEEMNLTEKEVSYLIRFEGNVGEETKIKFMTDGVLLKEVQNDFLLKKYSVIILDEAHERSVYTDILVGLLTRIVSLRNKKGDPLKLIIMSATLRVDDFICNPRLFKDKPPVMNVESRQFPVTIHFNRRTNEDYVKEALRKTMKIHTQLPDGGILIFLTGQREVNTVVNRLRKAFPFRKKNWMKKMKDEKDPTEKVKESDEDSKSSDDDSDDDFTKNRKPKKNKTPQPVLPQINLDDYPTAPPDDGQIDLVELGDSQFDDDNLEEDNDVGIDLENISNAQPLWVLPLYSLLPNHKQAKVFEPPPEGCRLCVVSTNVAETSLTIPNIRYVVDSGKCKTRLYDKVTGVTTYVVTFISKAAANQRAGRAGRMGPGHCYRLYSSAVFNDQFEQFSEPEIRRKPVDDLLLQMKVMNIDKVVNFPFPTPPGEEQLMMSEKRLCILGALEQPHLRQTKNQYSAKVTNLGKSISAFPVLPRYGKMLALSQQQNLLPYTICMVAALSVQELLIEVTGSNEEVKSKWTQLRRFWAGTGNSLLLGDPMVLIRAVGAAEYASYKGNLTKFCDEHGLREKAMVEIRKLRHQLTNEILLSVPSLELNIDPKMPPPTEIEAELLRQIVLSGMVDQVAHKLSPEEIKEYSAKIEGNNIKWKYAYKTLEMEDPVFMHSSCVLRKVTPEWVIYQEIYETNRTYMRGITAIEPEWLPKFAPSLCHLNEPMLDPPPRYDSETGRILCHRTGTFGPGGWELPTIEIEYPNDIEGIRWFARFFLEGIIFPKLKKFVPSLLSTPSSINKSWSKLLPRVELMTKLLMSKGVMSKDKLVEVWSEDSKFLLSAYQKWLPESAHAEVMLLWPPL</sequence>
<accession>A0ACC2PZB4</accession>
<name>A0ACC2PZB4_9HYME</name>
<dbReference type="EMBL" id="CM056741">
    <property type="protein sequence ID" value="KAJ8688288.1"/>
    <property type="molecule type" value="Genomic_DNA"/>
</dbReference>
<dbReference type="Proteomes" id="UP001239111">
    <property type="component" value="Chromosome 1"/>
</dbReference>
<evidence type="ECO:0000313" key="2">
    <source>
        <dbReference type="Proteomes" id="UP001239111"/>
    </source>
</evidence>
<proteinExistence type="predicted"/>
<reference evidence="1" key="1">
    <citation type="submission" date="2023-04" db="EMBL/GenBank/DDBJ databases">
        <title>A chromosome-level genome assembly of the parasitoid wasp Eretmocerus hayati.</title>
        <authorList>
            <person name="Zhong Y."/>
            <person name="Liu S."/>
            <person name="Liu Y."/>
        </authorList>
    </citation>
    <scope>NUCLEOTIDE SEQUENCE</scope>
    <source>
        <strain evidence="1">ZJU_SS_LIU_2023</strain>
    </source>
</reference>
<protein>
    <submittedName>
        <fullName evidence="1">Uncharacterized protein</fullName>
    </submittedName>
</protein>